<feature type="transmembrane region" description="Helical" evidence="7">
    <location>
        <begin position="6"/>
        <end position="28"/>
    </location>
</feature>
<evidence type="ECO:0000256" key="1">
    <source>
        <dbReference type="ARBA" id="ARBA00004651"/>
    </source>
</evidence>
<dbReference type="RefSeq" id="WP_244354636.1">
    <property type="nucleotide sequence ID" value="NZ_JAJNNZ010000001.1"/>
</dbReference>
<dbReference type="Pfam" id="PF01810">
    <property type="entry name" value="LysE"/>
    <property type="match status" value="1"/>
</dbReference>
<keyword evidence="5 7" id="KW-1133">Transmembrane helix</keyword>
<keyword evidence="6 7" id="KW-0472">Membrane</keyword>
<feature type="transmembrane region" description="Helical" evidence="7">
    <location>
        <begin position="151"/>
        <end position="169"/>
    </location>
</feature>
<comment type="caution">
    <text evidence="8">The sequence shown here is derived from an EMBL/GenBank/DDBJ whole genome shotgun (WGS) entry which is preliminary data.</text>
</comment>
<dbReference type="InterPro" id="IPR001123">
    <property type="entry name" value="LeuE-type"/>
</dbReference>
<dbReference type="EMBL" id="JAJNNZ010000001">
    <property type="protein sequence ID" value="MCJ2375524.1"/>
    <property type="molecule type" value="Genomic_DNA"/>
</dbReference>
<feature type="transmembrane region" description="Helical" evidence="7">
    <location>
        <begin position="71"/>
        <end position="91"/>
    </location>
</feature>
<organism evidence="8 9">
    <name type="scientific">Vibrio gelatinilyticus</name>
    <dbReference type="NCBI Taxonomy" id="2893468"/>
    <lineage>
        <taxon>Bacteria</taxon>
        <taxon>Pseudomonadati</taxon>
        <taxon>Pseudomonadota</taxon>
        <taxon>Gammaproteobacteria</taxon>
        <taxon>Vibrionales</taxon>
        <taxon>Vibrionaceae</taxon>
        <taxon>Vibrio</taxon>
    </lineage>
</organism>
<sequence>MEISLWLAYVGVISLLILSPGPGAILCLHHGVKFGAVHSIPTILGGCAAALCLMSLSAFGLGVLLAASVNAFLVVKLIGAAYLVFLGISMWREGVQQVTLSDCNMNGENTKHTQNFKKGFMVGISNPKDIIFFSALFPNFISMAQPQTHQFVILAITWFVIDFAAMFLYSSIGLKVSPWFSCSKKMLRLNRCLGSFFITIGSTLAISSK</sequence>
<evidence type="ECO:0000256" key="4">
    <source>
        <dbReference type="ARBA" id="ARBA00022692"/>
    </source>
</evidence>
<evidence type="ECO:0000256" key="5">
    <source>
        <dbReference type="ARBA" id="ARBA00022989"/>
    </source>
</evidence>
<dbReference type="Proteomes" id="UP001139488">
    <property type="component" value="Unassembled WGS sequence"/>
</dbReference>
<evidence type="ECO:0000313" key="9">
    <source>
        <dbReference type="Proteomes" id="UP001139488"/>
    </source>
</evidence>
<dbReference type="PANTHER" id="PTHR30086">
    <property type="entry name" value="ARGININE EXPORTER PROTEIN ARGO"/>
    <property type="match status" value="1"/>
</dbReference>
<keyword evidence="4 7" id="KW-0812">Transmembrane</keyword>
<evidence type="ECO:0000256" key="2">
    <source>
        <dbReference type="ARBA" id="ARBA00007928"/>
    </source>
</evidence>
<name>A0A9X1WEJ1_9VIBR</name>
<gene>
    <name evidence="8" type="ORF">LNL84_01595</name>
</gene>
<feature type="transmembrane region" description="Helical" evidence="7">
    <location>
        <begin position="40"/>
        <end position="65"/>
    </location>
</feature>
<accession>A0A9X1WEJ1</accession>
<feature type="transmembrane region" description="Helical" evidence="7">
    <location>
        <begin position="189"/>
        <end position="207"/>
    </location>
</feature>
<evidence type="ECO:0000256" key="3">
    <source>
        <dbReference type="ARBA" id="ARBA00022475"/>
    </source>
</evidence>
<reference evidence="8" key="1">
    <citation type="submission" date="2021-11" db="EMBL/GenBank/DDBJ databases">
        <title>Vibrio ZSDE26 sp. nov. and Vibrio ZSDZ34 sp. nov., isolated from coastal seawater in Qingdao.</title>
        <authorList>
            <person name="Zhang P."/>
        </authorList>
    </citation>
    <scope>NUCLEOTIDE SEQUENCE</scope>
    <source>
        <strain evidence="8">ZSDZ34</strain>
    </source>
</reference>
<dbReference type="GO" id="GO:0005886">
    <property type="term" value="C:plasma membrane"/>
    <property type="evidence" value="ECO:0007669"/>
    <property type="project" value="UniProtKB-SubCell"/>
</dbReference>
<evidence type="ECO:0000256" key="7">
    <source>
        <dbReference type="SAM" id="Phobius"/>
    </source>
</evidence>
<evidence type="ECO:0000313" key="8">
    <source>
        <dbReference type="EMBL" id="MCJ2375524.1"/>
    </source>
</evidence>
<comment type="similarity">
    <text evidence="2">Belongs to the Rht family.</text>
</comment>
<keyword evidence="3" id="KW-1003">Cell membrane</keyword>
<comment type="subcellular location">
    <subcellularLocation>
        <location evidence="1">Cell membrane</location>
        <topology evidence="1">Multi-pass membrane protein</topology>
    </subcellularLocation>
</comment>
<dbReference type="GO" id="GO:0042970">
    <property type="term" value="F:homoserine transmembrane transporter activity"/>
    <property type="evidence" value="ECO:0007669"/>
    <property type="project" value="TreeGrafter"/>
</dbReference>
<protein>
    <submittedName>
        <fullName evidence="8">LysE family transporter</fullName>
    </submittedName>
</protein>
<dbReference type="AlphaFoldDB" id="A0A9X1WEJ1"/>
<keyword evidence="9" id="KW-1185">Reference proteome</keyword>
<dbReference type="PIRSF" id="PIRSF006324">
    <property type="entry name" value="LeuE"/>
    <property type="match status" value="1"/>
</dbReference>
<dbReference type="PANTHER" id="PTHR30086:SF14">
    <property type="entry name" value="HOMOSERINE_HOMOSERINE LACTONE EFFLUX PROTEIN"/>
    <property type="match status" value="1"/>
</dbReference>
<evidence type="ECO:0000256" key="6">
    <source>
        <dbReference type="ARBA" id="ARBA00023136"/>
    </source>
</evidence>
<proteinExistence type="inferred from homology"/>